<evidence type="ECO:0000256" key="7">
    <source>
        <dbReference type="ARBA" id="ARBA00022842"/>
    </source>
</evidence>
<organism evidence="12 13">
    <name type="scientific">Luteimonas vadosa</name>
    <dbReference type="NCBI Taxonomy" id="1165507"/>
    <lineage>
        <taxon>Bacteria</taxon>
        <taxon>Pseudomonadati</taxon>
        <taxon>Pseudomonadota</taxon>
        <taxon>Gammaproteobacteria</taxon>
        <taxon>Lysobacterales</taxon>
        <taxon>Lysobacteraceae</taxon>
        <taxon>Luteimonas</taxon>
    </lineage>
</organism>
<dbReference type="InterPro" id="IPR004666">
    <property type="entry name" value="Rp_bS6_RimK/Lys_biosynth_LsyX"/>
</dbReference>
<keyword evidence="8" id="KW-0648">Protein biosynthesis</keyword>
<evidence type="ECO:0000256" key="5">
    <source>
        <dbReference type="ARBA" id="ARBA00022741"/>
    </source>
</evidence>
<evidence type="ECO:0000256" key="3">
    <source>
        <dbReference type="ARBA" id="ARBA00022598"/>
    </source>
</evidence>
<dbReference type="Proteomes" id="UP001501323">
    <property type="component" value="Unassembled WGS sequence"/>
</dbReference>
<gene>
    <name evidence="12" type="primary">rimK_1</name>
    <name evidence="12" type="ORF">GCM10023332_10240</name>
</gene>
<dbReference type="Gene3D" id="3.30.1490.20">
    <property type="entry name" value="ATP-grasp fold, A domain"/>
    <property type="match status" value="1"/>
</dbReference>
<dbReference type="PANTHER" id="PTHR21621:SF7">
    <property type="entry name" value="RIBOSOMAL PROTEIN BS6--L-GLUTAMATE LIGASE"/>
    <property type="match status" value="1"/>
</dbReference>
<evidence type="ECO:0000256" key="9">
    <source>
        <dbReference type="ARBA" id="ARBA00023211"/>
    </source>
</evidence>
<evidence type="ECO:0000256" key="2">
    <source>
        <dbReference type="ARBA" id="ARBA00001946"/>
    </source>
</evidence>
<evidence type="ECO:0000256" key="4">
    <source>
        <dbReference type="ARBA" id="ARBA00022723"/>
    </source>
</evidence>
<dbReference type="InterPro" id="IPR011761">
    <property type="entry name" value="ATP-grasp"/>
</dbReference>
<evidence type="ECO:0000256" key="6">
    <source>
        <dbReference type="ARBA" id="ARBA00022840"/>
    </source>
</evidence>
<dbReference type="RefSeq" id="WP_345294403.1">
    <property type="nucleotide sequence ID" value="NZ_BAABJY010000001.1"/>
</dbReference>
<reference evidence="13" key="1">
    <citation type="journal article" date="2019" name="Int. J. Syst. Evol. Microbiol.">
        <title>The Global Catalogue of Microorganisms (GCM) 10K type strain sequencing project: providing services to taxonomists for standard genome sequencing and annotation.</title>
        <authorList>
            <consortium name="The Broad Institute Genomics Platform"/>
            <consortium name="The Broad Institute Genome Sequencing Center for Infectious Disease"/>
            <person name="Wu L."/>
            <person name="Ma J."/>
        </authorList>
    </citation>
    <scope>NUCLEOTIDE SEQUENCE [LARGE SCALE GENOMIC DNA]</scope>
    <source>
        <strain evidence="13">JCM 18392</strain>
    </source>
</reference>
<dbReference type="InterPro" id="IPR013815">
    <property type="entry name" value="ATP_grasp_subdomain_1"/>
</dbReference>
<comment type="caution">
    <text evidence="12">The sequence shown here is derived from an EMBL/GenBank/DDBJ whole genome shotgun (WGS) entry which is preliminary data.</text>
</comment>
<keyword evidence="3 12" id="KW-0436">Ligase</keyword>
<feature type="domain" description="ATP-grasp" evidence="11">
    <location>
        <begin position="104"/>
        <end position="287"/>
    </location>
</feature>
<dbReference type="NCBIfam" id="TIGR00768">
    <property type="entry name" value="rimK_fam"/>
    <property type="match status" value="1"/>
</dbReference>
<keyword evidence="12" id="KW-0689">Ribosomal protein</keyword>
<dbReference type="EMBL" id="BAABJY010000001">
    <property type="protein sequence ID" value="GAA4860207.1"/>
    <property type="molecule type" value="Genomic_DNA"/>
</dbReference>
<dbReference type="InterPro" id="IPR041107">
    <property type="entry name" value="Rimk_N"/>
</dbReference>
<evidence type="ECO:0000256" key="8">
    <source>
        <dbReference type="ARBA" id="ARBA00022917"/>
    </source>
</evidence>
<dbReference type="SUPFAM" id="SSF56059">
    <property type="entry name" value="Glutathione synthetase ATP-binding domain-like"/>
    <property type="match status" value="1"/>
</dbReference>
<evidence type="ECO:0000256" key="10">
    <source>
        <dbReference type="PROSITE-ProRule" id="PRU00409"/>
    </source>
</evidence>
<sequence length="293" mass="30861">MKLAILSHHANVYSTRRFVAAGRQHGHEVRVLDPVRCCLGVSEAGFEIRYKGKRVPRFDAVIPRIGGPSSRQAHAVLRQLQHMGCHTPNASAAIAAARDKWHCHQLLAAHGVATPASVSADHPLDTPHLLAMLGPPPHVIKLSEGTQGNGVMLAPQQEASQAAIDALHALHAGFLVQECIAEACGTDLRCLVIGDAVVAAIRRKASPGEFRSNLHLGGTAESVQLDEREAALAVRAAQVLGLGIAGVDLVQAGRGPLVLEVNASPGLEGIEQATGLDLAGRIVEWVVATRGTR</sequence>
<comment type="cofactor">
    <cofactor evidence="1">
        <name>Mn(2+)</name>
        <dbReference type="ChEBI" id="CHEBI:29035"/>
    </cofactor>
</comment>
<dbReference type="GO" id="GO:0005840">
    <property type="term" value="C:ribosome"/>
    <property type="evidence" value="ECO:0007669"/>
    <property type="project" value="UniProtKB-KW"/>
</dbReference>
<proteinExistence type="predicted"/>
<dbReference type="Pfam" id="PF08443">
    <property type="entry name" value="RimK"/>
    <property type="match status" value="1"/>
</dbReference>
<keyword evidence="12" id="KW-0687">Ribonucleoprotein</keyword>
<evidence type="ECO:0000256" key="1">
    <source>
        <dbReference type="ARBA" id="ARBA00001936"/>
    </source>
</evidence>
<dbReference type="Gene3D" id="3.30.470.20">
    <property type="entry name" value="ATP-grasp fold, B domain"/>
    <property type="match status" value="1"/>
</dbReference>
<dbReference type="Pfam" id="PF18030">
    <property type="entry name" value="Rimk_N"/>
    <property type="match status" value="1"/>
</dbReference>
<accession>A0ABP9E1C8</accession>
<dbReference type="PANTHER" id="PTHR21621">
    <property type="entry name" value="RIBOSOMAL PROTEIN S6 MODIFICATION PROTEIN"/>
    <property type="match status" value="1"/>
</dbReference>
<dbReference type="GO" id="GO:0016874">
    <property type="term" value="F:ligase activity"/>
    <property type="evidence" value="ECO:0007669"/>
    <property type="project" value="UniProtKB-KW"/>
</dbReference>
<evidence type="ECO:0000259" key="11">
    <source>
        <dbReference type="PROSITE" id="PS50975"/>
    </source>
</evidence>
<dbReference type="PROSITE" id="PS50975">
    <property type="entry name" value="ATP_GRASP"/>
    <property type="match status" value="1"/>
</dbReference>
<keyword evidence="13" id="KW-1185">Reference proteome</keyword>
<evidence type="ECO:0000313" key="12">
    <source>
        <dbReference type="EMBL" id="GAA4860207.1"/>
    </source>
</evidence>
<keyword evidence="7" id="KW-0460">Magnesium</keyword>
<dbReference type="InterPro" id="IPR013651">
    <property type="entry name" value="ATP-grasp_RimK-type"/>
</dbReference>
<protein>
    <submittedName>
        <fullName evidence="12">30S ribosomal protein S6--L-glutamate ligase</fullName>
    </submittedName>
</protein>
<keyword evidence="6 10" id="KW-0067">ATP-binding</keyword>
<comment type="cofactor">
    <cofactor evidence="2">
        <name>Mg(2+)</name>
        <dbReference type="ChEBI" id="CHEBI:18420"/>
    </cofactor>
</comment>
<evidence type="ECO:0000313" key="13">
    <source>
        <dbReference type="Proteomes" id="UP001501323"/>
    </source>
</evidence>
<name>A0ABP9E1C8_9GAMM</name>
<keyword evidence="4" id="KW-0479">Metal-binding</keyword>
<dbReference type="Gene3D" id="3.40.50.20">
    <property type="match status" value="1"/>
</dbReference>
<keyword evidence="5 10" id="KW-0547">Nucleotide-binding</keyword>
<keyword evidence="9" id="KW-0464">Manganese</keyword>